<name>A0A513ZYH9_9CAUD</name>
<sequence length="67" mass="7939">MSDKPVYCRIKDIYEMTAIKMLQRGVIYLKMPDGEMQQVGYQLGMGHAIKHHVRAFPHHRYYIKTSQ</sequence>
<evidence type="ECO:0000313" key="2">
    <source>
        <dbReference type="Proteomes" id="UP000317930"/>
    </source>
</evidence>
<proteinExistence type="predicted"/>
<organism evidence="1 2">
    <name type="scientific">Pantoea phage vB_PagM_AAM37</name>
    <dbReference type="NCBI Taxonomy" id="2588093"/>
    <lineage>
        <taxon>Viruses</taxon>
        <taxon>Duplodnaviria</taxon>
        <taxon>Heunggongvirae</taxon>
        <taxon>Uroviricota</taxon>
        <taxon>Caudoviricetes</taxon>
        <taxon>Dibbivirus</taxon>
        <taxon>Dibbivirus AAM37</taxon>
    </lineage>
</organism>
<gene>
    <name evidence="1" type="ORF">AAM37_gp66</name>
</gene>
<protein>
    <submittedName>
        <fullName evidence="1">Uncharacterized protein</fullName>
    </submittedName>
</protein>
<evidence type="ECO:0000313" key="1">
    <source>
        <dbReference type="EMBL" id="QDH45737.1"/>
    </source>
</evidence>
<dbReference type="Proteomes" id="UP000317930">
    <property type="component" value="Segment"/>
</dbReference>
<dbReference type="EMBL" id="MK798143">
    <property type="protein sequence ID" value="QDH45737.1"/>
    <property type="molecule type" value="Genomic_DNA"/>
</dbReference>
<keyword evidence="2" id="KW-1185">Reference proteome</keyword>
<accession>A0A513ZYH9</accession>
<reference evidence="1 2" key="1">
    <citation type="submission" date="2019-04" db="EMBL/GenBank/DDBJ databases">
        <title>Complete genome sequence of Pantoea sp. infecting bacteriophage vB_PagM_AAM37.</title>
        <authorList>
            <person name="Truncaite L."/>
            <person name="Simoliuniene M."/>
            <person name="Zajanckauskaite A."/>
            <person name="Meskys R."/>
            <person name="Simoliunas E."/>
        </authorList>
    </citation>
    <scope>NUCLEOTIDE SEQUENCE [LARGE SCALE GENOMIC DNA]</scope>
    <source>
        <strain evidence="1">AAM37</strain>
    </source>
</reference>